<sequence>MRPCSGSKVFSSLLLLSAVATVSAQSTLGDITGSVHDASGANIPSAAITLVNTDTGVSSKLVSSGEGNYRFQQVQPGRYRLEVSAPGFTSTNVANLIINLDGHLTQDVTLVAGSASETVQVDGYSPQINTESNSVGGVVTQEEIDKLPVNTRQYLNLALLVPGTSQDGSRSFYNNVQIGGGSGYYTNGFVVDGVSNVFAEMGEPRQNFPQGGVQEFKVNITQYPAEYGLSMGGLISVATKSGTNRFHGEGFELFRNKFINVPKYNQTTNPDFNRNQFGADIGGPILKDRTHFYAAFERTQTRETYTIATGSALYAANDGIFDKPSHDQMLTGRVDHILTDRQSMFVRYAQEWNLLSYQGCGGRTVRNCYNGQIPRQSIVVGHTYTLSPRLVNDLRFQYAYASYQLGPPNAPIPTDPGNYSQQVLTSLQTSYVFPTFSYGFGYADTGVERRFQLLDSVSYVRGQHTFKTGFDLSYIPFTDGSASNYNGTWTFATDQAFDPKNAATIAALRNPTSYTQTIPFLSTKIPTTPLGLYAEDEWKFSRRFTINLGLRWERQFGSFNEHLNYTAAQAAIPFINNNKARGDSNNFAPRIGFVWDITGKSRDVVRAGYGIYYNNIQTLQNFSEARNLLSCSISISNPNYPDPFGGRTAAQFCTTNKPTVSFMAPNFQNPYAQQYSAGYSRQINNNLSINVDGLYSYSLHDYRTIDLNFPTTGTARPVAGWNIINLRAPIAASKYKALFVRVDKRLAKRYMYTIAYTLQSTRDNNPQATVTNPLNLNQDWGPGSNDRRHALVASGAVQLPWGFVGSGILTLRSSQPFSAYSGLSNADAVSQYVPGTTRNQVARNVDFGAINAYRATRGLAAIDPSTMQNSNYKTFDFRLLRTFHLHESMNLEVYGQGFNLFGTNNYLGSSITTTVTSAQFGRASDSNNRQQGELAARFIF</sequence>
<dbReference type="EMBL" id="FNSD01000001">
    <property type="protein sequence ID" value="SEB50270.1"/>
    <property type="molecule type" value="Genomic_DNA"/>
</dbReference>
<evidence type="ECO:0000259" key="8">
    <source>
        <dbReference type="Pfam" id="PF25183"/>
    </source>
</evidence>
<comment type="subcellular location">
    <subcellularLocation>
        <location evidence="1">Cell outer membrane</location>
        <topology evidence="1">Multi-pass membrane protein</topology>
    </subcellularLocation>
</comment>
<dbReference type="PANTHER" id="PTHR30069:SF46">
    <property type="entry name" value="OAR PROTEIN"/>
    <property type="match status" value="1"/>
</dbReference>
<dbReference type="InterPro" id="IPR039426">
    <property type="entry name" value="TonB-dep_rcpt-like"/>
</dbReference>
<reference evidence="9 10" key="1">
    <citation type="submission" date="2016-10" db="EMBL/GenBank/DDBJ databases">
        <authorList>
            <person name="de Groot N.N."/>
        </authorList>
    </citation>
    <scope>NUCLEOTIDE SEQUENCE [LARGE SCALE GENOMIC DNA]</scope>
    <source>
        <strain evidence="9 10">AB35.6</strain>
    </source>
</reference>
<keyword evidence="7" id="KW-0732">Signal</keyword>
<evidence type="ECO:0000313" key="10">
    <source>
        <dbReference type="Proteomes" id="UP000182409"/>
    </source>
</evidence>
<name>A0A1H4JVE7_9BACT</name>
<dbReference type="GO" id="GO:0009279">
    <property type="term" value="C:cell outer membrane"/>
    <property type="evidence" value="ECO:0007669"/>
    <property type="project" value="UniProtKB-SubCell"/>
</dbReference>
<keyword evidence="9" id="KW-0378">Hydrolase</keyword>
<gene>
    <name evidence="9" type="ORF">SAMN05443244_0843</name>
</gene>
<evidence type="ECO:0000256" key="5">
    <source>
        <dbReference type="ARBA" id="ARBA00023136"/>
    </source>
</evidence>
<evidence type="ECO:0000256" key="3">
    <source>
        <dbReference type="ARBA" id="ARBA00022452"/>
    </source>
</evidence>
<dbReference type="Pfam" id="PF13620">
    <property type="entry name" value="CarboxypepD_reg"/>
    <property type="match status" value="1"/>
</dbReference>
<evidence type="ECO:0000256" key="4">
    <source>
        <dbReference type="ARBA" id="ARBA00022692"/>
    </source>
</evidence>
<dbReference type="Gene3D" id="2.40.170.20">
    <property type="entry name" value="TonB-dependent receptor, beta-barrel domain"/>
    <property type="match status" value="1"/>
</dbReference>
<accession>A0A1H4JVE7</accession>
<protein>
    <submittedName>
        <fullName evidence="9">Carboxypeptidase regulatory-like domain-containing protein</fullName>
    </submittedName>
</protein>
<organism evidence="9 10">
    <name type="scientific">Terriglobus roseus</name>
    <dbReference type="NCBI Taxonomy" id="392734"/>
    <lineage>
        <taxon>Bacteria</taxon>
        <taxon>Pseudomonadati</taxon>
        <taxon>Acidobacteriota</taxon>
        <taxon>Terriglobia</taxon>
        <taxon>Terriglobales</taxon>
        <taxon>Acidobacteriaceae</taxon>
        <taxon>Terriglobus</taxon>
    </lineage>
</organism>
<dbReference type="OrthoDB" id="97893at2"/>
<evidence type="ECO:0000256" key="2">
    <source>
        <dbReference type="ARBA" id="ARBA00022448"/>
    </source>
</evidence>
<dbReference type="GO" id="GO:0044718">
    <property type="term" value="P:siderophore transmembrane transport"/>
    <property type="evidence" value="ECO:0007669"/>
    <property type="project" value="TreeGrafter"/>
</dbReference>
<dbReference type="RefSeq" id="WP_074652488.1">
    <property type="nucleotide sequence ID" value="NZ_FNSD01000001.1"/>
</dbReference>
<keyword evidence="9" id="KW-0121">Carboxypeptidase</keyword>
<evidence type="ECO:0000256" key="7">
    <source>
        <dbReference type="SAM" id="SignalP"/>
    </source>
</evidence>
<keyword evidence="9" id="KW-0645">Protease</keyword>
<dbReference type="InterPro" id="IPR036942">
    <property type="entry name" value="Beta-barrel_TonB_sf"/>
</dbReference>
<feature type="domain" description="TonB-dependent transporter Oar-like beta-barrel" evidence="8">
    <location>
        <begin position="326"/>
        <end position="929"/>
    </location>
</feature>
<feature type="signal peptide" evidence="7">
    <location>
        <begin position="1"/>
        <end position="24"/>
    </location>
</feature>
<feature type="chain" id="PRO_5010245545" evidence="7">
    <location>
        <begin position="25"/>
        <end position="940"/>
    </location>
</feature>
<dbReference type="InterPro" id="IPR057601">
    <property type="entry name" value="Oar-like_b-barrel"/>
</dbReference>
<dbReference type="Pfam" id="PF25183">
    <property type="entry name" value="OMP_b-brl_4"/>
    <property type="match status" value="2"/>
</dbReference>
<keyword evidence="4" id="KW-0812">Transmembrane</keyword>
<dbReference type="Proteomes" id="UP000182409">
    <property type="component" value="Unassembled WGS sequence"/>
</dbReference>
<keyword evidence="6" id="KW-0998">Cell outer membrane</keyword>
<proteinExistence type="predicted"/>
<evidence type="ECO:0000256" key="6">
    <source>
        <dbReference type="ARBA" id="ARBA00023237"/>
    </source>
</evidence>
<evidence type="ECO:0000256" key="1">
    <source>
        <dbReference type="ARBA" id="ARBA00004571"/>
    </source>
</evidence>
<dbReference type="Gene3D" id="2.60.40.1120">
    <property type="entry name" value="Carboxypeptidase-like, regulatory domain"/>
    <property type="match status" value="1"/>
</dbReference>
<dbReference type="GO" id="GO:0004180">
    <property type="term" value="F:carboxypeptidase activity"/>
    <property type="evidence" value="ECO:0007669"/>
    <property type="project" value="UniProtKB-KW"/>
</dbReference>
<dbReference type="SUPFAM" id="SSF49464">
    <property type="entry name" value="Carboxypeptidase regulatory domain-like"/>
    <property type="match status" value="1"/>
</dbReference>
<feature type="domain" description="TonB-dependent transporter Oar-like beta-barrel" evidence="8">
    <location>
        <begin position="238"/>
        <end position="309"/>
    </location>
</feature>
<dbReference type="GO" id="GO:0015344">
    <property type="term" value="F:siderophore uptake transmembrane transporter activity"/>
    <property type="evidence" value="ECO:0007669"/>
    <property type="project" value="TreeGrafter"/>
</dbReference>
<dbReference type="PANTHER" id="PTHR30069">
    <property type="entry name" value="TONB-DEPENDENT OUTER MEMBRANE RECEPTOR"/>
    <property type="match status" value="1"/>
</dbReference>
<dbReference type="InterPro" id="IPR008969">
    <property type="entry name" value="CarboxyPept-like_regulatory"/>
</dbReference>
<evidence type="ECO:0000313" key="9">
    <source>
        <dbReference type="EMBL" id="SEB50270.1"/>
    </source>
</evidence>
<keyword evidence="5" id="KW-0472">Membrane</keyword>
<keyword evidence="3" id="KW-1134">Transmembrane beta strand</keyword>
<keyword evidence="2" id="KW-0813">Transport</keyword>
<dbReference type="SUPFAM" id="SSF56935">
    <property type="entry name" value="Porins"/>
    <property type="match status" value="1"/>
</dbReference>
<dbReference type="AlphaFoldDB" id="A0A1H4JVE7"/>